<dbReference type="InterPro" id="IPR024923">
    <property type="entry name" value="PG_synth_SpoVB"/>
</dbReference>
<evidence type="ECO:0000256" key="2">
    <source>
        <dbReference type="ARBA" id="ARBA00022475"/>
    </source>
</evidence>
<feature type="transmembrane region" description="Helical" evidence="6">
    <location>
        <begin position="375"/>
        <end position="395"/>
    </location>
</feature>
<keyword evidence="5 6" id="KW-0472">Membrane</keyword>
<dbReference type="Proteomes" id="UP000051162">
    <property type="component" value="Unassembled WGS sequence"/>
</dbReference>
<dbReference type="PATRIC" id="fig|1423773.3.peg.2270"/>
<evidence type="ECO:0000256" key="1">
    <source>
        <dbReference type="ARBA" id="ARBA00004651"/>
    </source>
</evidence>
<gene>
    <name evidence="7" type="ORF">FD30_GL002213</name>
</gene>
<evidence type="ECO:0000313" key="7">
    <source>
        <dbReference type="EMBL" id="KRK74464.1"/>
    </source>
</evidence>
<sequence>MPKNMNKKIISGTFWLSFGSIVSRILGVVYLIPWLYMIGSPYHQTAAQALFNTAYTPYALFISLGTAGFPSAVARRVAYFNGKDEPANARSVAKIGFLVMLASGILCGILLYLLAPTIAHSSPVASPNDAIIAIRSLVPAIILIPSMSVLRGWFQGNSDLKPYGLSQLWEQFIRIVTILLGTYLIIEVFGNNYKYAVFVSVFAAFIGAVASYLYLLKQLGGYRTQTPTADAVVSRRELLRMLRIVVYESIPFIFVGSGISLCQLFDQLFFKQIMQGALHLSAIKTQYAYTIFSANPNKITTVVISLAMAISETSLPLISSKIANLRDNRAGIERDIESNLNLMTFFLLPAVLMICALAFPIYGVFFNFDRLGGHYLIYNVLQSFILGMAINVLTVMQALRMSKKATWILLGGLVIKLALQYPLVYFWQGLGAILATSIAFGFVLLASLRLIRHHYALNLTSLKKTGIVNALLLVAMVVLIIATHGLYPMTGITNKFVAMVYVAVWGLIYLGIYLLLANRSGLTQQLFHKKLGYKYFRYKHFG</sequence>
<feature type="transmembrane region" description="Helical" evidence="6">
    <location>
        <begin position="340"/>
        <end position="363"/>
    </location>
</feature>
<comment type="subcellular location">
    <subcellularLocation>
        <location evidence="1">Cell membrane</location>
        <topology evidence="1">Multi-pass membrane protein</topology>
    </subcellularLocation>
</comment>
<reference evidence="7 8" key="1">
    <citation type="journal article" date="2015" name="Genome Announc.">
        <title>Expanding the biotechnology potential of lactobacilli through comparative genomics of 213 strains and associated genera.</title>
        <authorList>
            <person name="Sun Z."/>
            <person name="Harris H.M."/>
            <person name="McCann A."/>
            <person name="Guo C."/>
            <person name="Argimon S."/>
            <person name="Zhang W."/>
            <person name="Yang X."/>
            <person name="Jeffery I.B."/>
            <person name="Cooney J.C."/>
            <person name="Kagawa T.F."/>
            <person name="Liu W."/>
            <person name="Song Y."/>
            <person name="Salvetti E."/>
            <person name="Wrobel A."/>
            <person name="Rasinkangas P."/>
            <person name="Parkhill J."/>
            <person name="Rea M.C."/>
            <person name="O'Sullivan O."/>
            <person name="Ritari J."/>
            <person name="Douillard F.P."/>
            <person name="Paul Ross R."/>
            <person name="Yang R."/>
            <person name="Briner A.E."/>
            <person name="Felis G.E."/>
            <person name="de Vos W.M."/>
            <person name="Barrangou R."/>
            <person name="Klaenhammer T.R."/>
            <person name="Caufield P.W."/>
            <person name="Cui Y."/>
            <person name="Zhang H."/>
            <person name="O'Toole P.W."/>
        </authorList>
    </citation>
    <scope>NUCLEOTIDE SEQUENCE [LARGE SCALE GENOMIC DNA]</scope>
    <source>
        <strain evidence="7 8">DSM 19117</strain>
    </source>
</reference>
<dbReference type="PANTHER" id="PTHR30250">
    <property type="entry name" value="PST FAMILY PREDICTED COLANIC ACID TRANSPORTER"/>
    <property type="match status" value="1"/>
</dbReference>
<feature type="transmembrane region" description="Helical" evidence="6">
    <location>
        <begin position="55"/>
        <end position="74"/>
    </location>
</feature>
<feature type="transmembrane region" description="Helical" evidence="6">
    <location>
        <begin position="433"/>
        <end position="451"/>
    </location>
</feature>
<feature type="transmembrane region" description="Helical" evidence="6">
    <location>
        <begin position="171"/>
        <end position="189"/>
    </location>
</feature>
<keyword evidence="2" id="KW-1003">Cell membrane</keyword>
<dbReference type="STRING" id="1423773.FD30_GL002213"/>
<dbReference type="InterPro" id="IPR050833">
    <property type="entry name" value="Poly_Biosynth_Transport"/>
</dbReference>
<dbReference type="CDD" id="cd13124">
    <property type="entry name" value="MATE_SpoVB_like"/>
    <property type="match status" value="1"/>
</dbReference>
<feature type="transmembrane region" description="Helical" evidence="6">
    <location>
        <begin position="244"/>
        <end position="266"/>
    </location>
</feature>
<feature type="transmembrane region" description="Helical" evidence="6">
    <location>
        <begin position="471"/>
        <end position="490"/>
    </location>
</feature>
<evidence type="ECO:0000256" key="6">
    <source>
        <dbReference type="SAM" id="Phobius"/>
    </source>
</evidence>
<dbReference type="GO" id="GO:0005886">
    <property type="term" value="C:plasma membrane"/>
    <property type="evidence" value="ECO:0007669"/>
    <property type="project" value="UniProtKB-SubCell"/>
</dbReference>
<proteinExistence type="predicted"/>
<comment type="caution">
    <text evidence="7">The sequence shown here is derived from an EMBL/GenBank/DDBJ whole genome shotgun (WGS) entry which is preliminary data.</text>
</comment>
<dbReference type="PANTHER" id="PTHR30250:SF21">
    <property type="entry name" value="LIPID II FLIPPASE MURJ"/>
    <property type="match status" value="1"/>
</dbReference>
<accession>A0A0R1JT47</accession>
<feature type="transmembrane region" description="Helical" evidence="6">
    <location>
        <begin position="130"/>
        <end position="150"/>
    </location>
</feature>
<dbReference type="EMBL" id="AZDT01000046">
    <property type="protein sequence ID" value="KRK74464.1"/>
    <property type="molecule type" value="Genomic_DNA"/>
</dbReference>
<evidence type="ECO:0000256" key="3">
    <source>
        <dbReference type="ARBA" id="ARBA00022692"/>
    </source>
</evidence>
<feature type="transmembrane region" description="Helical" evidence="6">
    <location>
        <begin position="95"/>
        <end position="118"/>
    </location>
</feature>
<evidence type="ECO:0000313" key="8">
    <source>
        <dbReference type="Proteomes" id="UP000051162"/>
    </source>
</evidence>
<feature type="transmembrane region" description="Helical" evidence="6">
    <location>
        <begin position="299"/>
        <end position="319"/>
    </location>
</feature>
<keyword evidence="4 6" id="KW-1133">Transmembrane helix</keyword>
<protein>
    <submittedName>
        <fullName evidence="7">Polysaccharide biosynthesis protein</fullName>
    </submittedName>
</protein>
<keyword evidence="3 6" id="KW-0812">Transmembrane</keyword>
<name>A0A0R1JT47_9LACO</name>
<evidence type="ECO:0000256" key="4">
    <source>
        <dbReference type="ARBA" id="ARBA00022989"/>
    </source>
</evidence>
<feature type="transmembrane region" description="Helical" evidence="6">
    <location>
        <begin position="407"/>
        <end position="427"/>
    </location>
</feature>
<feature type="transmembrane region" description="Helical" evidence="6">
    <location>
        <begin position="195"/>
        <end position="215"/>
    </location>
</feature>
<feature type="transmembrane region" description="Helical" evidence="6">
    <location>
        <begin position="496"/>
        <end position="516"/>
    </location>
</feature>
<organism evidence="7 8">
    <name type="scientific">Levilactobacillus namurensis DSM 19117</name>
    <dbReference type="NCBI Taxonomy" id="1423773"/>
    <lineage>
        <taxon>Bacteria</taxon>
        <taxon>Bacillati</taxon>
        <taxon>Bacillota</taxon>
        <taxon>Bacilli</taxon>
        <taxon>Lactobacillales</taxon>
        <taxon>Lactobacillaceae</taxon>
        <taxon>Levilactobacillus</taxon>
    </lineage>
</organism>
<feature type="transmembrane region" description="Helical" evidence="6">
    <location>
        <begin position="12"/>
        <end position="35"/>
    </location>
</feature>
<dbReference type="AlphaFoldDB" id="A0A0R1JT47"/>
<keyword evidence="8" id="KW-1185">Reference proteome</keyword>
<evidence type="ECO:0000256" key="5">
    <source>
        <dbReference type="ARBA" id="ARBA00023136"/>
    </source>
</evidence>